<protein>
    <submittedName>
        <fullName evidence="1">Uncharacterized protein</fullName>
    </submittedName>
</protein>
<evidence type="ECO:0000313" key="1">
    <source>
        <dbReference type="EMBL" id="OCH91940.1"/>
    </source>
</evidence>
<dbReference type="Proteomes" id="UP000250043">
    <property type="component" value="Unassembled WGS sequence"/>
</dbReference>
<sequence length="61" mass="6862">MHFLWKGVSRSRIDLVGWADDTCCAVVSISNFYTQTKTTTALWRAEDALDTRASVIMPMHG</sequence>
<name>A0A8E2B160_9APHY</name>
<dbReference type="AlphaFoldDB" id="A0A8E2B160"/>
<proteinExistence type="predicted"/>
<reference evidence="1 2" key="1">
    <citation type="submission" date="2016-07" db="EMBL/GenBank/DDBJ databases">
        <title>Draft genome of the white-rot fungus Obba rivulosa 3A-2.</title>
        <authorList>
            <consortium name="DOE Joint Genome Institute"/>
            <person name="Miettinen O."/>
            <person name="Riley R."/>
            <person name="Acob R."/>
            <person name="Barry K."/>
            <person name="Cullen D."/>
            <person name="De Vries R."/>
            <person name="Hainaut M."/>
            <person name="Hatakka A."/>
            <person name="Henrissat B."/>
            <person name="Hilden K."/>
            <person name="Kuo R."/>
            <person name="Labutti K."/>
            <person name="Lipzen A."/>
            <person name="Makela M.R."/>
            <person name="Sandor L."/>
            <person name="Spatafora J.W."/>
            <person name="Grigoriev I.V."/>
            <person name="Hibbett D.S."/>
        </authorList>
    </citation>
    <scope>NUCLEOTIDE SEQUENCE [LARGE SCALE GENOMIC DNA]</scope>
    <source>
        <strain evidence="1 2">3A-2</strain>
    </source>
</reference>
<gene>
    <name evidence="1" type="ORF">OBBRIDRAFT_489680</name>
</gene>
<evidence type="ECO:0000313" key="2">
    <source>
        <dbReference type="Proteomes" id="UP000250043"/>
    </source>
</evidence>
<accession>A0A8E2B160</accession>
<keyword evidence="2" id="KW-1185">Reference proteome</keyword>
<dbReference type="EMBL" id="KV722377">
    <property type="protein sequence ID" value="OCH91940.1"/>
    <property type="molecule type" value="Genomic_DNA"/>
</dbReference>
<organism evidence="1 2">
    <name type="scientific">Obba rivulosa</name>
    <dbReference type="NCBI Taxonomy" id="1052685"/>
    <lineage>
        <taxon>Eukaryota</taxon>
        <taxon>Fungi</taxon>
        <taxon>Dikarya</taxon>
        <taxon>Basidiomycota</taxon>
        <taxon>Agaricomycotina</taxon>
        <taxon>Agaricomycetes</taxon>
        <taxon>Polyporales</taxon>
        <taxon>Gelatoporiaceae</taxon>
        <taxon>Obba</taxon>
    </lineage>
</organism>